<sequence>MLTAENSLEFILEQVQVLGQGDRAHEKAAYRALIHMTQRWAEPTDLYISEDLQMAERIGQDLADIARHIQDIQHSYMKALFETQDDEA</sequence>
<reference evidence="1" key="1">
    <citation type="submission" date="2020-03" db="EMBL/GenBank/DDBJ databases">
        <title>Genome of Pelagibius litoralis DSM 21314T.</title>
        <authorList>
            <person name="Wang G."/>
        </authorList>
    </citation>
    <scope>NUCLEOTIDE SEQUENCE</scope>
    <source>
        <strain evidence="1">DSM 21314</strain>
    </source>
</reference>
<dbReference type="AlphaFoldDB" id="A0A967C8F5"/>
<keyword evidence="2" id="KW-1185">Reference proteome</keyword>
<protein>
    <submittedName>
        <fullName evidence="1">Uncharacterized protein</fullName>
    </submittedName>
</protein>
<name>A0A967C8F5_9PROT</name>
<dbReference type="Proteomes" id="UP000761264">
    <property type="component" value="Unassembled WGS sequence"/>
</dbReference>
<evidence type="ECO:0000313" key="1">
    <source>
        <dbReference type="EMBL" id="NIA68652.1"/>
    </source>
</evidence>
<evidence type="ECO:0000313" key="2">
    <source>
        <dbReference type="Proteomes" id="UP000761264"/>
    </source>
</evidence>
<proteinExistence type="predicted"/>
<dbReference type="EMBL" id="JAAQPH010000005">
    <property type="protein sequence ID" value="NIA68652.1"/>
    <property type="molecule type" value="Genomic_DNA"/>
</dbReference>
<dbReference type="RefSeq" id="WP_167223456.1">
    <property type="nucleotide sequence ID" value="NZ_JAAQPH010000005.1"/>
</dbReference>
<comment type="caution">
    <text evidence="1">The sequence shown here is derived from an EMBL/GenBank/DDBJ whole genome shotgun (WGS) entry which is preliminary data.</text>
</comment>
<gene>
    <name evidence="1" type="ORF">HBA54_08615</name>
</gene>
<accession>A0A967C8F5</accession>
<organism evidence="1 2">
    <name type="scientific">Pelagibius litoralis</name>
    <dbReference type="NCBI Taxonomy" id="374515"/>
    <lineage>
        <taxon>Bacteria</taxon>
        <taxon>Pseudomonadati</taxon>
        <taxon>Pseudomonadota</taxon>
        <taxon>Alphaproteobacteria</taxon>
        <taxon>Rhodospirillales</taxon>
        <taxon>Rhodovibrionaceae</taxon>
        <taxon>Pelagibius</taxon>
    </lineage>
</organism>